<accession>A0A3M7T359</accession>
<dbReference type="EMBL" id="REGN01000364">
    <property type="protein sequence ID" value="RNA42463.1"/>
    <property type="molecule type" value="Genomic_DNA"/>
</dbReference>
<organism evidence="1 2">
    <name type="scientific">Brachionus plicatilis</name>
    <name type="common">Marine rotifer</name>
    <name type="synonym">Brachionus muelleri</name>
    <dbReference type="NCBI Taxonomy" id="10195"/>
    <lineage>
        <taxon>Eukaryota</taxon>
        <taxon>Metazoa</taxon>
        <taxon>Spiralia</taxon>
        <taxon>Gnathifera</taxon>
        <taxon>Rotifera</taxon>
        <taxon>Eurotatoria</taxon>
        <taxon>Monogononta</taxon>
        <taxon>Pseudotrocha</taxon>
        <taxon>Ploima</taxon>
        <taxon>Brachionidae</taxon>
        <taxon>Brachionus</taxon>
    </lineage>
</organism>
<evidence type="ECO:0000313" key="2">
    <source>
        <dbReference type="Proteomes" id="UP000276133"/>
    </source>
</evidence>
<proteinExistence type="predicted"/>
<reference evidence="1 2" key="1">
    <citation type="journal article" date="2018" name="Sci. Rep.">
        <title>Genomic signatures of local adaptation to the degree of environmental predictability in rotifers.</title>
        <authorList>
            <person name="Franch-Gras L."/>
            <person name="Hahn C."/>
            <person name="Garcia-Roger E.M."/>
            <person name="Carmona M.J."/>
            <person name="Serra M."/>
            <person name="Gomez A."/>
        </authorList>
    </citation>
    <scope>NUCLEOTIDE SEQUENCE [LARGE SCALE GENOMIC DNA]</scope>
    <source>
        <strain evidence="1">HYR1</strain>
    </source>
</reference>
<dbReference type="Proteomes" id="UP000276133">
    <property type="component" value="Unassembled WGS sequence"/>
</dbReference>
<protein>
    <submittedName>
        <fullName evidence="1">Uncharacterized protein</fullName>
    </submittedName>
</protein>
<dbReference type="AlphaFoldDB" id="A0A3M7T359"/>
<gene>
    <name evidence="1" type="ORF">BpHYR1_020043</name>
</gene>
<feature type="non-terminal residue" evidence="1">
    <location>
        <position position="68"/>
    </location>
</feature>
<name>A0A3M7T359_BRAPC</name>
<evidence type="ECO:0000313" key="1">
    <source>
        <dbReference type="EMBL" id="RNA42463.1"/>
    </source>
</evidence>
<keyword evidence="2" id="KW-1185">Reference proteome</keyword>
<comment type="caution">
    <text evidence="1">The sequence shown here is derived from an EMBL/GenBank/DDBJ whole genome shotgun (WGS) entry which is preliminary data.</text>
</comment>
<sequence length="68" mass="7829">MYHNDESVFLNQTKKNFKATSTSSQSMTLKPLFIIRKCLNGASLKKYIGIPYCVCLEDFYGPIKIVKY</sequence>